<proteinExistence type="inferred from homology"/>
<dbReference type="InterPro" id="IPR006598">
    <property type="entry name" value="CAP10"/>
</dbReference>
<dbReference type="EMBL" id="NKHZ01000025">
    <property type="protein sequence ID" value="PNS20260.1"/>
    <property type="molecule type" value="Genomic_DNA"/>
</dbReference>
<dbReference type="OrthoDB" id="541052at2759"/>
<dbReference type="GO" id="GO:0016740">
    <property type="term" value="F:transferase activity"/>
    <property type="evidence" value="ECO:0007669"/>
    <property type="project" value="UniProtKB-KW"/>
</dbReference>
<dbReference type="PANTHER" id="PTHR12203">
    <property type="entry name" value="KDEL LYS-ASP-GLU-LEU CONTAINING - RELATED"/>
    <property type="match status" value="1"/>
</dbReference>
<comment type="similarity">
    <text evidence="1">Belongs to the glycosyltransferase 90 family.</text>
</comment>
<sequence length="531" mass="60749">MAAPPGFDKWYRYAIDRNSSVIDDFDSIMRDLRPFESLTPILLRQRTAEARQDPFNDVSAIIIRNGKAMAHPDVRDTHRWMMEGVISMISRFEEFLPDMDLAFNTNDEPRVITKAGGQPGKLIPAADSQLRKSPADILKISRSYYSKDRAASWGDQLPIERGVFEHLSFQNVFYSFGVYACSRQSKTRYLWDHSQLCSSCMTPHSDGVFLRDWKLSNEPCHQPDLAMLHGLYSSPAAFKGTHDLFPIFSQSKAPHFDDILYPSAWNYQDKAVYAPSLENPDPPFPNKNATLFWRGSTTEGVSPGSGVWTGFARQRFHQILNSLSSAPAFVLLPTNPTTWHHTYLTPSALHSHLPADMKFIDPIQRCGEPDCTRQAADLGPLVGPSDFQSHWSYKYLLDLDGAGFSGRFLPFLYSRSLPFKAALFREWYDDRLRAWTHFVPLDLRGTGLWATLLYFAGWRGVGAHEVEGERIAEEGRRWAGKVLRKEDMEIYMFRLLLEWGRLTDDAREEMGLSLEEARRIEQAWEREGWSG</sequence>
<keyword evidence="2" id="KW-0808">Transferase</keyword>
<dbReference type="Pfam" id="PF05686">
    <property type="entry name" value="Glyco_transf_90"/>
    <property type="match status" value="1"/>
</dbReference>
<dbReference type="PANTHER" id="PTHR12203:SF35">
    <property type="entry name" value="PROTEIN O-GLUCOSYLTRANSFERASE 1"/>
    <property type="match status" value="1"/>
</dbReference>
<dbReference type="InParanoid" id="A0A2K1QZ44"/>
<keyword evidence="5" id="KW-1185">Reference proteome</keyword>
<protein>
    <recommendedName>
        <fullName evidence="3">Glycosyl transferase CAP10 domain-containing protein</fullName>
    </recommendedName>
</protein>
<evidence type="ECO:0000256" key="2">
    <source>
        <dbReference type="ARBA" id="ARBA00022679"/>
    </source>
</evidence>
<evidence type="ECO:0000256" key="1">
    <source>
        <dbReference type="ARBA" id="ARBA00010118"/>
    </source>
</evidence>
<comment type="caution">
    <text evidence="4">The sequence shown here is derived from an EMBL/GenBank/DDBJ whole genome shotgun (WGS) entry which is preliminary data.</text>
</comment>
<dbReference type="InterPro" id="IPR051091">
    <property type="entry name" value="O-Glucosyltr/Glycosyltrsf_90"/>
</dbReference>
<evidence type="ECO:0000313" key="5">
    <source>
        <dbReference type="Proteomes" id="UP000243797"/>
    </source>
</evidence>
<dbReference type="Proteomes" id="UP000243797">
    <property type="component" value="Unassembled WGS sequence"/>
</dbReference>
<feature type="domain" description="Glycosyl transferase CAP10" evidence="3">
    <location>
        <begin position="221"/>
        <end position="499"/>
    </location>
</feature>
<dbReference type="AlphaFoldDB" id="A0A2K1QZ44"/>
<gene>
    <name evidence="4" type="ORF">CAC42_5710</name>
</gene>
<name>A0A2K1QZ44_9PEZI</name>
<reference evidence="4 5" key="1">
    <citation type="submission" date="2017-06" db="EMBL/GenBank/DDBJ databases">
        <title>Draft genome sequence of a variant of Elsinoe murrayae.</title>
        <authorList>
            <person name="Cheng Q."/>
        </authorList>
    </citation>
    <scope>NUCLEOTIDE SEQUENCE [LARGE SCALE GENOMIC DNA]</scope>
    <source>
        <strain evidence="4 5">CQ-2017a</strain>
    </source>
</reference>
<accession>A0A2K1QZ44</accession>
<evidence type="ECO:0000313" key="4">
    <source>
        <dbReference type="EMBL" id="PNS20260.1"/>
    </source>
</evidence>
<organism evidence="4 5">
    <name type="scientific">Sphaceloma murrayae</name>
    <dbReference type="NCBI Taxonomy" id="2082308"/>
    <lineage>
        <taxon>Eukaryota</taxon>
        <taxon>Fungi</taxon>
        <taxon>Dikarya</taxon>
        <taxon>Ascomycota</taxon>
        <taxon>Pezizomycotina</taxon>
        <taxon>Dothideomycetes</taxon>
        <taxon>Dothideomycetidae</taxon>
        <taxon>Myriangiales</taxon>
        <taxon>Elsinoaceae</taxon>
        <taxon>Sphaceloma</taxon>
    </lineage>
</organism>
<dbReference type="SMART" id="SM00672">
    <property type="entry name" value="CAP10"/>
    <property type="match status" value="1"/>
</dbReference>
<evidence type="ECO:0000259" key="3">
    <source>
        <dbReference type="SMART" id="SM00672"/>
    </source>
</evidence>